<name>A0ABP4X0L7_9MICO</name>
<dbReference type="InterPro" id="IPR009091">
    <property type="entry name" value="RCC1/BLIP-II"/>
</dbReference>
<reference evidence="4" key="1">
    <citation type="journal article" date="2019" name="Int. J. Syst. Evol. Microbiol.">
        <title>The Global Catalogue of Microorganisms (GCM) 10K type strain sequencing project: providing services to taxonomists for standard genome sequencing and annotation.</title>
        <authorList>
            <consortium name="The Broad Institute Genomics Platform"/>
            <consortium name="The Broad Institute Genome Sequencing Center for Infectious Disease"/>
            <person name="Wu L."/>
            <person name="Ma J."/>
        </authorList>
    </citation>
    <scope>NUCLEOTIDE SEQUENCE [LARGE SCALE GENOMIC DNA]</scope>
    <source>
        <strain evidence="4">JCM 15591</strain>
    </source>
</reference>
<gene>
    <name evidence="3" type="ORF">GCM10009810_27730</name>
</gene>
<evidence type="ECO:0000313" key="3">
    <source>
        <dbReference type="EMBL" id="GAA1767469.1"/>
    </source>
</evidence>
<dbReference type="Proteomes" id="UP001501475">
    <property type="component" value="Unassembled WGS sequence"/>
</dbReference>
<accession>A0ABP4X0L7</accession>
<dbReference type="PANTHER" id="PTHR22870">
    <property type="entry name" value="REGULATOR OF CHROMOSOME CONDENSATION"/>
    <property type="match status" value="1"/>
</dbReference>
<feature type="chain" id="PRO_5046806227" evidence="2">
    <location>
        <begin position="23"/>
        <end position="183"/>
    </location>
</feature>
<evidence type="ECO:0000256" key="1">
    <source>
        <dbReference type="ARBA" id="ARBA00022737"/>
    </source>
</evidence>
<evidence type="ECO:0000256" key="2">
    <source>
        <dbReference type="SAM" id="SignalP"/>
    </source>
</evidence>
<dbReference type="PROSITE" id="PS50012">
    <property type="entry name" value="RCC1_3"/>
    <property type="match status" value="2"/>
</dbReference>
<dbReference type="InterPro" id="IPR000408">
    <property type="entry name" value="Reg_chr_condens"/>
</dbReference>
<dbReference type="InterPro" id="IPR051210">
    <property type="entry name" value="Ub_ligase/GEF_domain"/>
</dbReference>
<keyword evidence="2" id="KW-0732">Signal</keyword>
<feature type="signal peptide" evidence="2">
    <location>
        <begin position="1"/>
        <end position="22"/>
    </location>
</feature>
<comment type="caution">
    <text evidence="3">The sequence shown here is derived from an EMBL/GenBank/DDBJ whole genome shotgun (WGS) entry which is preliminary data.</text>
</comment>
<evidence type="ECO:0000313" key="4">
    <source>
        <dbReference type="Proteomes" id="UP001501475"/>
    </source>
</evidence>
<dbReference type="EMBL" id="BAAAPN010000057">
    <property type="protein sequence ID" value="GAA1767469.1"/>
    <property type="molecule type" value="Genomic_DNA"/>
</dbReference>
<dbReference type="PRINTS" id="PR00633">
    <property type="entry name" value="RCCNDNSATION"/>
</dbReference>
<dbReference type="PANTHER" id="PTHR22870:SF408">
    <property type="entry name" value="OS09G0560450 PROTEIN"/>
    <property type="match status" value="1"/>
</dbReference>
<keyword evidence="1" id="KW-0677">Repeat</keyword>
<proteinExistence type="predicted"/>
<organism evidence="3 4">
    <name type="scientific">Nostocoides vanveenii</name>
    <dbReference type="NCBI Taxonomy" id="330835"/>
    <lineage>
        <taxon>Bacteria</taxon>
        <taxon>Bacillati</taxon>
        <taxon>Actinomycetota</taxon>
        <taxon>Actinomycetes</taxon>
        <taxon>Micrococcales</taxon>
        <taxon>Intrasporangiaceae</taxon>
        <taxon>Nostocoides</taxon>
    </lineage>
</organism>
<keyword evidence="4" id="KW-1185">Reference proteome</keyword>
<protein>
    <submittedName>
        <fullName evidence="3">Uncharacterized protein</fullName>
    </submittedName>
</protein>
<dbReference type="Gene3D" id="2.130.10.30">
    <property type="entry name" value="Regulator of chromosome condensation 1/beta-lactamase-inhibitor protein II"/>
    <property type="match status" value="1"/>
</dbReference>
<sequence>MGAHAQASVVTLTLGVSLSVAAAAHTAPAELATSYKLIDGGGAFTCAVTTGGSAKSWGQGFMGQLGDGAGADRSQPVTVAGLSSGVGTIAAGDSHACAVTTSGAVYCWGSYTSGQLGNGTTSTRYAPVLVAGLGGKAKSVTAGYQHTCAVLTTGIARCWGWNFWGQLGTGSTQSTRVPTTAKG</sequence>
<dbReference type="Pfam" id="PF00415">
    <property type="entry name" value="RCC1"/>
    <property type="match status" value="3"/>
</dbReference>
<dbReference type="SUPFAM" id="SSF50985">
    <property type="entry name" value="RCC1/BLIP-II"/>
    <property type="match status" value="1"/>
</dbReference>